<feature type="transmembrane region" description="Helical" evidence="2">
    <location>
        <begin position="31"/>
        <end position="56"/>
    </location>
</feature>
<evidence type="ECO:0000256" key="2">
    <source>
        <dbReference type="SAM" id="Phobius"/>
    </source>
</evidence>
<dbReference type="AlphaFoldDB" id="A0AAU3GZM2"/>
<proteinExistence type="predicted"/>
<reference evidence="3" key="1">
    <citation type="submission" date="2022-10" db="EMBL/GenBank/DDBJ databases">
        <title>The complete genomes of actinobacterial strains from the NBC collection.</title>
        <authorList>
            <person name="Joergensen T.S."/>
            <person name="Alvarez Arevalo M."/>
            <person name="Sterndorff E.B."/>
            <person name="Faurdal D."/>
            <person name="Vuksanovic O."/>
            <person name="Mourched A.-S."/>
            <person name="Charusanti P."/>
            <person name="Shaw S."/>
            <person name="Blin K."/>
            <person name="Weber T."/>
        </authorList>
    </citation>
    <scope>NUCLEOTIDE SEQUENCE</scope>
    <source>
        <strain evidence="3">NBC_01401</strain>
    </source>
</reference>
<dbReference type="EMBL" id="CP109535">
    <property type="protein sequence ID" value="WTY97616.1"/>
    <property type="molecule type" value="Genomic_DNA"/>
</dbReference>
<protein>
    <recommendedName>
        <fullName evidence="4">Lipoprotein</fullName>
    </recommendedName>
</protein>
<organism evidence="3">
    <name type="scientific">Streptomyces sp. NBC_01401</name>
    <dbReference type="NCBI Taxonomy" id="2903854"/>
    <lineage>
        <taxon>Bacteria</taxon>
        <taxon>Bacillati</taxon>
        <taxon>Actinomycetota</taxon>
        <taxon>Actinomycetes</taxon>
        <taxon>Kitasatosporales</taxon>
        <taxon>Streptomycetaceae</taxon>
        <taxon>Streptomyces</taxon>
    </lineage>
</organism>
<gene>
    <name evidence="3" type="ORF">OG626_23355</name>
</gene>
<keyword evidence="2" id="KW-0812">Transmembrane</keyword>
<keyword evidence="2" id="KW-0472">Membrane</keyword>
<sequence>MPEETATATPPPPPSGRVPGAVLSAPSRPRAFVLGAVGIGCAALVVVLVLLVQLAWGSSDFPRVAPEDMADRAFQRSQEAYDVLGFTRTVRPGVEDIGVSTENTLGSGYCYSGGLLSLDETVDGAYRMSHRWALNHVPASQAVPGLRRLHQQLKDDGWEITSYSSGEKDDWDLFVQRDDGDERMSFTWFPDREYFMGGATGPCAYDPGWQDGDPGPSGDDLWPPPLGPAQRN</sequence>
<keyword evidence="2" id="KW-1133">Transmembrane helix</keyword>
<feature type="compositionally biased region" description="Pro residues" evidence="1">
    <location>
        <begin position="222"/>
        <end position="232"/>
    </location>
</feature>
<evidence type="ECO:0008006" key="4">
    <source>
        <dbReference type="Google" id="ProtNLM"/>
    </source>
</evidence>
<name>A0AAU3GZM2_9ACTN</name>
<evidence type="ECO:0000313" key="3">
    <source>
        <dbReference type="EMBL" id="WTY97616.1"/>
    </source>
</evidence>
<feature type="region of interest" description="Disordered" evidence="1">
    <location>
        <begin position="205"/>
        <end position="232"/>
    </location>
</feature>
<evidence type="ECO:0000256" key="1">
    <source>
        <dbReference type="SAM" id="MobiDB-lite"/>
    </source>
</evidence>
<accession>A0AAU3GZM2</accession>